<accession>A0A1G2L0J1</accession>
<gene>
    <name evidence="1" type="ORF">A2934_01320</name>
</gene>
<reference evidence="1 2" key="1">
    <citation type="journal article" date="2016" name="Nat. Commun.">
        <title>Thousands of microbial genomes shed light on interconnected biogeochemical processes in an aquifer system.</title>
        <authorList>
            <person name="Anantharaman K."/>
            <person name="Brown C.T."/>
            <person name="Hug L.A."/>
            <person name="Sharon I."/>
            <person name="Castelle C.J."/>
            <person name="Probst A.J."/>
            <person name="Thomas B.C."/>
            <person name="Singh A."/>
            <person name="Wilkins M.J."/>
            <person name="Karaoz U."/>
            <person name="Brodie E.L."/>
            <person name="Williams K.H."/>
            <person name="Hubbard S.S."/>
            <person name="Banfield J.F."/>
        </authorList>
    </citation>
    <scope>NUCLEOTIDE SEQUENCE [LARGE SCALE GENOMIC DNA]</scope>
</reference>
<protein>
    <submittedName>
        <fullName evidence="1">Uncharacterized protein</fullName>
    </submittedName>
</protein>
<proteinExistence type="predicted"/>
<name>A0A1G2L0J1_9BACT</name>
<evidence type="ECO:0000313" key="2">
    <source>
        <dbReference type="Proteomes" id="UP000177982"/>
    </source>
</evidence>
<dbReference type="Proteomes" id="UP000177982">
    <property type="component" value="Unassembled WGS sequence"/>
</dbReference>
<evidence type="ECO:0000313" key="1">
    <source>
        <dbReference type="EMBL" id="OHA05014.1"/>
    </source>
</evidence>
<sequence>MARKMCYSVYMSIKGFNENPRPEQPEASQAEKEARFQELLRKKEELVASVEEGIEQGVFPDDDEFMEMEMATQRAAEAARDAGNHAEYKRLMAEHSAMMAWREKGEGNT</sequence>
<dbReference type="AlphaFoldDB" id="A0A1G2L0J1"/>
<dbReference type="EMBL" id="MHQO01000063">
    <property type="protein sequence ID" value="OHA05014.1"/>
    <property type="molecule type" value="Genomic_DNA"/>
</dbReference>
<organism evidence="1 2">
    <name type="scientific">Candidatus Sungbacteria bacterium RIFCSPLOWO2_01_FULL_47_10</name>
    <dbReference type="NCBI Taxonomy" id="1802276"/>
    <lineage>
        <taxon>Bacteria</taxon>
        <taxon>Candidatus Sungiibacteriota</taxon>
    </lineage>
</organism>
<comment type="caution">
    <text evidence="1">The sequence shown here is derived from an EMBL/GenBank/DDBJ whole genome shotgun (WGS) entry which is preliminary data.</text>
</comment>